<evidence type="ECO:0000313" key="3">
    <source>
        <dbReference type="Proteomes" id="UP000576393"/>
    </source>
</evidence>
<dbReference type="GO" id="GO:0003824">
    <property type="term" value="F:catalytic activity"/>
    <property type="evidence" value="ECO:0007669"/>
    <property type="project" value="UniProtKB-ARBA"/>
</dbReference>
<comment type="caution">
    <text evidence="2">The sequence shown here is derived from an EMBL/GenBank/DDBJ whole genome shotgun (WGS) entry which is preliminary data.</text>
</comment>
<dbReference type="InterPro" id="IPR000073">
    <property type="entry name" value="AB_hydrolase_1"/>
</dbReference>
<feature type="domain" description="AB hydrolase-1" evidence="1">
    <location>
        <begin position="4"/>
        <end position="225"/>
    </location>
</feature>
<reference evidence="2 3" key="1">
    <citation type="submission" date="2020-07" db="EMBL/GenBank/DDBJ databases">
        <title>Sequencing the genomes of 1000 actinobacteria strains.</title>
        <authorList>
            <person name="Klenk H.-P."/>
        </authorList>
    </citation>
    <scope>NUCLEOTIDE SEQUENCE [LARGE SCALE GENOMIC DNA]</scope>
    <source>
        <strain evidence="2 3">DSM 45763</strain>
    </source>
</reference>
<keyword evidence="3" id="KW-1185">Reference proteome</keyword>
<name>A0A852UX14_9ACTN</name>
<dbReference type="InterPro" id="IPR029058">
    <property type="entry name" value="AB_hydrolase_fold"/>
</dbReference>
<evidence type="ECO:0000313" key="2">
    <source>
        <dbReference type="EMBL" id="NYF38155.1"/>
    </source>
</evidence>
<proteinExistence type="predicted"/>
<dbReference type="RefSeq" id="WP_179817947.1">
    <property type="nucleotide sequence ID" value="NZ_JACCCO010000001.1"/>
</dbReference>
<sequence length="240" mass="26179">MKNFVLIPGPWMGAWAWEPVARRLRGHGHRVHAVTLPGLTTAEADVADVGLETHVGHVLATIERDDLRDVIVVGHSYSGIVAGLVADRARDRVAHTVFVEAFLPHDGKSMLHAFPERLRAEELRLIAANNGRWPAPDASVVADGQGLSRRQAGWLARRFVGHPGRTVAESAVLTRPLAQQRATYVMCSMEHFGGRVSADVSAMRTAPTWDFRTIDTGHWPMVSAPGHLAALLDQVAARHS</sequence>
<organism evidence="2 3">
    <name type="scientific">Streptosporangium sandarakinum</name>
    <dbReference type="NCBI Taxonomy" id="1260955"/>
    <lineage>
        <taxon>Bacteria</taxon>
        <taxon>Bacillati</taxon>
        <taxon>Actinomycetota</taxon>
        <taxon>Actinomycetes</taxon>
        <taxon>Streptosporangiales</taxon>
        <taxon>Streptosporangiaceae</taxon>
        <taxon>Streptosporangium</taxon>
    </lineage>
</organism>
<accession>A0A852UX14</accession>
<dbReference type="Proteomes" id="UP000576393">
    <property type="component" value="Unassembled WGS sequence"/>
</dbReference>
<protein>
    <submittedName>
        <fullName evidence="2">Pimeloyl-ACP methyl ester carboxylesterase</fullName>
    </submittedName>
</protein>
<dbReference type="Gene3D" id="3.40.50.1820">
    <property type="entry name" value="alpha/beta hydrolase"/>
    <property type="match status" value="1"/>
</dbReference>
<dbReference type="PANTHER" id="PTHR37017:SF11">
    <property type="entry name" value="ESTERASE_LIPASE_THIOESTERASE DOMAIN-CONTAINING PROTEIN"/>
    <property type="match status" value="1"/>
</dbReference>
<dbReference type="InterPro" id="IPR052897">
    <property type="entry name" value="Sec-Metab_Biosynth_Hydrolase"/>
</dbReference>
<dbReference type="SUPFAM" id="SSF53474">
    <property type="entry name" value="alpha/beta-Hydrolases"/>
    <property type="match status" value="1"/>
</dbReference>
<gene>
    <name evidence="2" type="ORF">HDA43_000314</name>
</gene>
<dbReference type="EMBL" id="JACCCO010000001">
    <property type="protein sequence ID" value="NYF38155.1"/>
    <property type="molecule type" value="Genomic_DNA"/>
</dbReference>
<dbReference type="AlphaFoldDB" id="A0A852UX14"/>
<dbReference type="PANTHER" id="PTHR37017">
    <property type="entry name" value="AB HYDROLASE-1 DOMAIN-CONTAINING PROTEIN-RELATED"/>
    <property type="match status" value="1"/>
</dbReference>
<dbReference type="Pfam" id="PF12697">
    <property type="entry name" value="Abhydrolase_6"/>
    <property type="match status" value="1"/>
</dbReference>
<evidence type="ECO:0000259" key="1">
    <source>
        <dbReference type="Pfam" id="PF12697"/>
    </source>
</evidence>